<protein>
    <recommendedName>
        <fullName evidence="1">LysM domain-containing protein</fullName>
    </recommendedName>
</protein>
<dbReference type="Proteomes" id="UP000050969">
    <property type="component" value="Unassembled WGS sequence"/>
</dbReference>
<sequence length="189" mass="21280">MAVLSDGKKKVEISFESEEEAIQNTIATHPVQRGNPIVDHTQRESQTWEFKGKIFGKNQTEIDKKFQQLINWQFYGNLLTYHGAVHHGNMLISELHKTYDEGGYKNALEIDISLTWVMTVTSSFVGAKNTGPKSPTKGSATKKGTYITVKAGDTYWAWASRYGTSIPTLRSWNKWADTRIPIGAKARVK</sequence>
<evidence type="ECO:0000313" key="3">
    <source>
        <dbReference type="Proteomes" id="UP000050969"/>
    </source>
</evidence>
<dbReference type="PATRIC" id="fig|1293598.4.peg.2186"/>
<dbReference type="RefSeq" id="WP_054777828.1">
    <property type="nucleotide sequence ID" value="NZ_BBBX01000020.1"/>
</dbReference>
<keyword evidence="3" id="KW-1185">Reference proteome</keyword>
<gene>
    <name evidence="2" type="ORF">IV56_GL002095</name>
</gene>
<dbReference type="AlphaFoldDB" id="A0A0R2MUC7"/>
<dbReference type="OrthoDB" id="2969869at2"/>
<dbReference type="Pfam" id="PF01476">
    <property type="entry name" value="LysM"/>
    <property type="match status" value="1"/>
</dbReference>
<comment type="caution">
    <text evidence="2">The sequence shown here is derived from an EMBL/GenBank/DDBJ whole genome shotgun (WGS) entry which is preliminary data.</text>
</comment>
<dbReference type="InterPro" id="IPR036779">
    <property type="entry name" value="LysM_dom_sf"/>
</dbReference>
<dbReference type="SUPFAM" id="SSF54106">
    <property type="entry name" value="LysM domain"/>
    <property type="match status" value="1"/>
</dbReference>
<dbReference type="InterPro" id="IPR048494">
    <property type="entry name" value="Dit-like_N"/>
</dbReference>
<dbReference type="InterPro" id="IPR018392">
    <property type="entry name" value="LysM"/>
</dbReference>
<dbReference type="PROSITE" id="PS51782">
    <property type="entry name" value="LYSM"/>
    <property type="match status" value="1"/>
</dbReference>
<evidence type="ECO:0000313" key="2">
    <source>
        <dbReference type="EMBL" id="KRO15904.1"/>
    </source>
</evidence>
<dbReference type="EMBL" id="JQCE01000058">
    <property type="protein sequence ID" value="KRO15904.1"/>
    <property type="molecule type" value="Genomic_DNA"/>
</dbReference>
<feature type="domain" description="LysM" evidence="1">
    <location>
        <begin position="145"/>
        <end position="188"/>
    </location>
</feature>
<evidence type="ECO:0000259" key="1">
    <source>
        <dbReference type="PROSITE" id="PS51782"/>
    </source>
</evidence>
<reference evidence="2 3" key="1">
    <citation type="journal article" date="2015" name="Genome Announc.">
        <title>Expanding the biotechnology potential of lactobacilli through comparative genomics of 213 strains and associated genera.</title>
        <authorList>
            <person name="Sun Z."/>
            <person name="Harris H.M."/>
            <person name="McCann A."/>
            <person name="Guo C."/>
            <person name="Argimon S."/>
            <person name="Zhang W."/>
            <person name="Yang X."/>
            <person name="Jeffery I.B."/>
            <person name="Cooney J.C."/>
            <person name="Kagawa T.F."/>
            <person name="Liu W."/>
            <person name="Song Y."/>
            <person name="Salvetti E."/>
            <person name="Wrobel A."/>
            <person name="Rasinkangas P."/>
            <person name="Parkhill J."/>
            <person name="Rea M.C."/>
            <person name="O'Sullivan O."/>
            <person name="Ritari J."/>
            <person name="Douillard F.P."/>
            <person name="Paul Ross R."/>
            <person name="Yang R."/>
            <person name="Briner A.E."/>
            <person name="Felis G.E."/>
            <person name="de Vos W.M."/>
            <person name="Barrangou R."/>
            <person name="Klaenhammer T.R."/>
            <person name="Caufield P.W."/>
            <person name="Cui Y."/>
            <person name="Zhang H."/>
            <person name="O'Toole P.W."/>
        </authorList>
    </citation>
    <scope>NUCLEOTIDE SEQUENCE [LARGE SCALE GENOMIC DNA]</scope>
    <source>
        <strain evidence="2 3">DSM 24301</strain>
    </source>
</reference>
<accession>A0A0R2MUC7</accession>
<dbReference type="Pfam" id="PF21821">
    <property type="entry name" value="Dit_like"/>
    <property type="match status" value="1"/>
</dbReference>
<name>A0A0R2MUC7_9LACO</name>
<organism evidence="2 3">
    <name type="scientific">Lacticaseibacillus saniviri JCM 17471 = DSM 24301</name>
    <dbReference type="NCBI Taxonomy" id="1293598"/>
    <lineage>
        <taxon>Bacteria</taxon>
        <taxon>Bacillati</taxon>
        <taxon>Bacillota</taxon>
        <taxon>Bacilli</taxon>
        <taxon>Lactobacillales</taxon>
        <taxon>Lactobacillaceae</taxon>
        <taxon>Lacticaseibacillus</taxon>
    </lineage>
</organism>
<dbReference type="SMART" id="SM00257">
    <property type="entry name" value="LysM"/>
    <property type="match status" value="1"/>
</dbReference>
<dbReference type="STRING" id="1293598.IV56_GL002095"/>
<proteinExistence type="predicted"/>
<dbReference type="CDD" id="cd00118">
    <property type="entry name" value="LysM"/>
    <property type="match status" value="1"/>
</dbReference>
<dbReference type="Gene3D" id="3.10.350.10">
    <property type="entry name" value="LysM domain"/>
    <property type="match status" value="1"/>
</dbReference>